<dbReference type="Proteomes" id="UP000231843">
    <property type="component" value="Unassembled WGS sequence"/>
</dbReference>
<name>A0A2M9ZV03_9LEPT</name>
<proteinExistence type="predicted"/>
<keyword evidence="2" id="KW-1185">Reference proteome</keyword>
<accession>A0A2M9ZV03</accession>
<gene>
    <name evidence="1" type="ORF">CH365_15960</name>
</gene>
<reference evidence="1 2" key="1">
    <citation type="submission" date="2017-07" db="EMBL/GenBank/DDBJ databases">
        <title>Leptospira spp. isolated from tropical soils.</title>
        <authorList>
            <person name="Thibeaux R."/>
            <person name="Iraola G."/>
            <person name="Ferres I."/>
            <person name="Bierque E."/>
            <person name="Girault D."/>
            <person name="Soupe-Gilbert M.-E."/>
            <person name="Picardeau M."/>
            <person name="Goarant C."/>
        </authorList>
    </citation>
    <scope>NUCLEOTIDE SEQUENCE [LARGE SCALE GENOMIC DNA]</scope>
    <source>
        <strain evidence="1 2">ES4-C-A1</strain>
    </source>
</reference>
<evidence type="ECO:0000313" key="2">
    <source>
        <dbReference type="Proteomes" id="UP000231843"/>
    </source>
</evidence>
<comment type="caution">
    <text evidence="1">The sequence shown here is derived from an EMBL/GenBank/DDBJ whole genome shotgun (WGS) entry which is preliminary data.</text>
</comment>
<dbReference type="EMBL" id="NPEA01000009">
    <property type="protein sequence ID" value="PJZ75864.1"/>
    <property type="molecule type" value="Genomic_DNA"/>
</dbReference>
<protein>
    <submittedName>
        <fullName evidence="1">Uncharacterized protein</fullName>
    </submittedName>
</protein>
<dbReference type="AlphaFoldDB" id="A0A2M9ZV03"/>
<organism evidence="1 2">
    <name type="scientific">Leptospira neocaledonica</name>
    <dbReference type="NCBI Taxonomy" id="2023192"/>
    <lineage>
        <taxon>Bacteria</taxon>
        <taxon>Pseudomonadati</taxon>
        <taxon>Spirochaetota</taxon>
        <taxon>Spirochaetia</taxon>
        <taxon>Leptospirales</taxon>
        <taxon>Leptospiraceae</taxon>
        <taxon>Leptospira</taxon>
    </lineage>
</organism>
<evidence type="ECO:0000313" key="1">
    <source>
        <dbReference type="EMBL" id="PJZ75864.1"/>
    </source>
</evidence>
<sequence length="59" mass="6808">MFPYCKDRPKKGSGFAVKGGQTRKSIVYRRKFRHSWRKFQISTCKNLKDAAFGDTPAPI</sequence>